<accession>A0AAJ1UAG0</accession>
<dbReference type="RefSeq" id="WP_317625863.1">
    <property type="nucleotide sequence ID" value="NZ_JANFFA010000002.1"/>
</dbReference>
<evidence type="ECO:0000256" key="1">
    <source>
        <dbReference type="SAM" id="MobiDB-lite"/>
    </source>
</evidence>
<proteinExistence type="predicted"/>
<protein>
    <submittedName>
        <fullName evidence="2">Translocase</fullName>
    </submittedName>
</protein>
<feature type="compositionally biased region" description="Polar residues" evidence="1">
    <location>
        <begin position="154"/>
        <end position="163"/>
    </location>
</feature>
<feature type="compositionally biased region" description="Low complexity" evidence="1">
    <location>
        <begin position="134"/>
        <end position="153"/>
    </location>
</feature>
<feature type="region of interest" description="Disordered" evidence="1">
    <location>
        <begin position="123"/>
        <end position="166"/>
    </location>
</feature>
<name>A0AAJ1UAG0_9RHOB</name>
<evidence type="ECO:0000313" key="3">
    <source>
        <dbReference type="Proteomes" id="UP001227162"/>
    </source>
</evidence>
<reference evidence="2" key="1">
    <citation type="submission" date="2022-07" db="EMBL/GenBank/DDBJ databases">
        <authorList>
            <person name="Otstavnykh N."/>
            <person name="Isaeva M."/>
            <person name="Bystritskaya E."/>
        </authorList>
    </citation>
    <scope>NUCLEOTIDE SEQUENCE</scope>
    <source>
        <strain evidence="2">10Alg 79</strain>
    </source>
</reference>
<gene>
    <name evidence="2" type="ORF">NOI20_09060</name>
</gene>
<organism evidence="2 3">
    <name type="scientific">Rhodalgimonas zhirmunskyi</name>
    <dbReference type="NCBI Taxonomy" id="2964767"/>
    <lineage>
        <taxon>Bacteria</taxon>
        <taxon>Pseudomonadati</taxon>
        <taxon>Pseudomonadota</taxon>
        <taxon>Alphaproteobacteria</taxon>
        <taxon>Rhodobacterales</taxon>
        <taxon>Roseobacteraceae</taxon>
        <taxon>Rhodalgimonas</taxon>
    </lineage>
</organism>
<dbReference type="AlphaFoldDB" id="A0AAJ1UAG0"/>
<comment type="caution">
    <text evidence="2">The sequence shown here is derived from an EMBL/GenBank/DDBJ whole genome shotgun (WGS) entry which is preliminary data.</text>
</comment>
<dbReference type="EMBL" id="JANFFA010000002">
    <property type="protein sequence ID" value="MDQ2094258.1"/>
    <property type="molecule type" value="Genomic_DNA"/>
</dbReference>
<sequence>MPKDWKRYTTAGLTFATIITIGFVMQNGQNNGPQDQVIATANMGAPVAPAALPEPGQDAVPAVLPEALPGSETSAAALGVNQPYSDQAPQDAATMPGLDMTAMDAGGETKLVASLANAITWGGRDRASEGGQTAASEAMQSGAQAAMQASQQAPLSETLSTRDASGAQYETAALGDAATAPLPATPREAPMTANSCEISLKASPQAAALVDLTLDAPCLPNERVTFHHNGMMFTETTGMNGELALSVPALTENAVFIASFANGEGAVANATVTSLGFYDRAVVQSEAENAVSLHALEFGADYGDRGHINADAPGDIAKAAAGEGGFLMVMGNPQIAKGIMAQVYSFPAGFTSAEGEIALSVEIEVTDANCGRPLDAQSIEALQGGKLSVQTLDLTMPDCDAVGDFLVLKNLVNDLKVAKN</sequence>
<reference evidence="2" key="2">
    <citation type="submission" date="2023-04" db="EMBL/GenBank/DDBJ databases">
        <title>'Rhodoalgimonas zhirmunskyi' gen. nov., isolated from a red alga.</title>
        <authorList>
            <person name="Nedashkovskaya O.I."/>
            <person name="Otstavnykh N.Y."/>
            <person name="Bystritskaya E.P."/>
            <person name="Balabanova L.A."/>
            <person name="Isaeva M.P."/>
        </authorList>
    </citation>
    <scope>NUCLEOTIDE SEQUENCE</scope>
    <source>
        <strain evidence="2">10Alg 79</strain>
    </source>
</reference>
<keyword evidence="3" id="KW-1185">Reference proteome</keyword>
<evidence type="ECO:0000313" key="2">
    <source>
        <dbReference type="EMBL" id="MDQ2094258.1"/>
    </source>
</evidence>
<dbReference type="Proteomes" id="UP001227162">
    <property type="component" value="Unassembled WGS sequence"/>
</dbReference>